<comment type="caution">
    <text evidence="1">The sequence shown here is derived from an EMBL/GenBank/DDBJ whole genome shotgun (WGS) entry which is preliminary data.</text>
</comment>
<accession>A0A7K4N6H3</accession>
<organism evidence="1 2">
    <name type="scientific">Marine Group I thaumarchaeote</name>
    <dbReference type="NCBI Taxonomy" id="2511932"/>
    <lineage>
        <taxon>Archaea</taxon>
        <taxon>Nitrososphaerota</taxon>
        <taxon>Marine Group I</taxon>
    </lineage>
</organism>
<dbReference type="Proteomes" id="UP000520052">
    <property type="component" value="Unassembled WGS sequence"/>
</dbReference>
<evidence type="ECO:0000313" key="1">
    <source>
        <dbReference type="EMBL" id="NWJ83974.1"/>
    </source>
</evidence>
<dbReference type="EMBL" id="JACATC010000004">
    <property type="protein sequence ID" value="NWJ83974.1"/>
    <property type="molecule type" value="Genomic_DNA"/>
</dbReference>
<name>A0A7K4N6H3_9ARCH</name>
<gene>
    <name evidence="1" type="ORF">HX854_04510</name>
</gene>
<sequence>MSDNSLFVEDDFLFADNFNYRSRKKYYVLHHYFYGCENPHDQYVYDESEIKSSKVQKYIKTHRYANYKTDVYRFELKRWSIDDVVKFEFSNGWTPGYLFAKNGFDYVGEINLIDLFDHIKKVKGTRENGELYEWYEFDSVGGFYKYRDSARHNLVEKRKEIQTELEKFGYKDRDLIIYRTSRKSLFNYWDAIEVFSKGGYSNKKLYRDKINLNLVKTLEQRCR</sequence>
<dbReference type="AlphaFoldDB" id="A0A7K4N6H3"/>
<evidence type="ECO:0000313" key="2">
    <source>
        <dbReference type="Proteomes" id="UP000520052"/>
    </source>
</evidence>
<reference evidence="1 2" key="1">
    <citation type="journal article" date="2019" name="Environ. Microbiol.">
        <title>Genomics insights into ecotype formation of ammonia-oxidizing archaea in the deep ocean.</title>
        <authorList>
            <person name="Wang Y."/>
            <person name="Huang J.M."/>
            <person name="Cui G.J."/>
            <person name="Nunoura T."/>
            <person name="Takaki Y."/>
            <person name="Li W.L."/>
            <person name="Li J."/>
            <person name="Gao Z.M."/>
            <person name="Takai K."/>
            <person name="Zhang A.Q."/>
            <person name="Stepanauskas R."/>
        </authorList>
    </citation>
    <scope>NUCLEOTIDE SEQUENCE [LARGE SCALE GENOMIC DNA]</scope>
    <source>
        <strain evidence="1 2">T3L1</strain>
    </source>
</reference>
<proteinExistence type="predicted"/>
<protein>
    <submittedName>
        <fullName evidence="1">Uncharacterized protein</fullName>
    </submittedName>
</protein>